<dbReference type="SMART" id="SM00028">
    <property type="entry name" value="TPR"/>
    <property type="match status" value="2"/>
</dbReference>
<dbReference type="NCBIfam" id="TIGR02795">
    <property type="entry name" value="tol_pal_ybgF"/>
    <property type="match status" value="1"/>
</dbReference>
<dbReference type="HAMAP" id="MF_02066">
    <property type="entry name" value="CpoB"/>
    <property type="match status" value="1"/>
</dbReference>
<dbReference type="Pfam" id="PF16331">
    <property type="entry name" value="TolA_bind_tri"/>
    <property type="match status" value="1"/>
</dbReference>
<evidence type="ECO:0000256" key="2">
    <source>
        <dbReference type="HAMAP-Rule" id="MF_02066"/>
    </source>
</evidence>
<keyword evidence="2" id="KW-0175">Coiled coil</keyword>
<feature type="domain" description="YbgF trimerisation" evidence="4">
    <location>
        <begin position="57"/>
        <end position="118"/>
    </location>
</feature>
<evidence type="ECO:0000259" key="3">
    <source>
        <dbReference type="Pfam" id="PF13525"/>
    </source>
</evidence>
<accession>A0ABR6YDJ0</accession>
<dbReference type="RefSeq" id="WP_186942618.1">
    <property type="nucleotide sequence ID" value="NZ_JACOGA010000012.1"/>
</dbReference>
<dbReference type="Proteomes" id="UP000624279">
    <property type="component" value="Unassembled WGS sequence"/>
</dbReference>
<dbReference type="InterPro" id="IPR014162">
    <property type="entry name" value="CpoB_C"/>
</dbReference>
<evidence type="ECO:0000313" key="5">
    <source>
        <dbReference type="EMBL" id="MBC3874629.1"/>
    </source>
</evidence>
<protein>
    <recommendedName>
        <fullName evidence="2">Cell division coordinator CpoB</fullName>
    </recommendedName>
</protein>
<dbReference type="InterPro" id="IPR011990">
    <property type="entry name" value="TPR-like_helical_dom_sf"/>
</dbReference>
<feature type="signal peptide" evidence="2">
    <location>
        <begin position="1"/>
        <end position="27"/>
    </location>
</feature>
<dbReference type="Gene3D" id="1.25.40.10">
    <property type="entry name" value="Tetratricopeptide repeat domain"/>
    <property type="match status" value="1"/>
</dbReference>
<comment type="similarity">
    <text evidence="2">Belongs to the CpoB family.</text>
</comment>
<dbReference type="InterPro" id="IPR019734">
    <property type="entry name" value="TPR_rpt"/>
</dbReference>
<comment type="subcellular location">
    <subcellularLocation>
        <location evidence="2">Periplasm</location>
    </subcellularLocation>
</comment>
<dbReference type="InterPro" id="IPR039565">
    <property type="entry name" value="BamD-like"/>
</dbReference>
<dbReference type="Gene3D" id="1.20.5.110">
    <property type="match status" value="1"/>
</dbReference>
<name>A0ABR6YDJ0_9BURK</name>
<evidence type="ECO:0000259" key="4">
    <source>
        <dbReference type="Pfam" id="PF16331"/>
    </source>
</evidence>
<dbReference type="InterPro" id="IPR034706">
    <property type="entry name" value="CpoB"/>
</dbReference>
<sequence length="254" mass="28378" precursor="true">MMNVSGLNKQLKGLAFALMLMPAIASAGLFDDEEARKAILDLRAKITALTAKMEARLDDKADKTSVLELNNQNEQLKAEISALRGQIEVLLNDLANLQKRQQDFYVDLDKRIRALEPKKLTVEGREVTIEQSEQRSFDAAMSLYKAGQYANAASAFTGFTINYPESIFASQAQYWMGNSYYAQRDCKNTIVALEKLLKNYPDNPKEPDAMLNIAACQLELKDKKESRKTLMAVIAKFPTSEAAQAAKNRLPSTK</sequence>
<organism evidence="5 6">
    <name type="scientific">Undibacterium flavidum</name>
    <dbReference type="NCBI Taxonomy" id="2762297"/>
    <lineage>
        <taxon>Bacteria</taxon>
        <taxon>Pseudomonadati</taxon>
        <taxon>Pseudomonadota</taxon>
        <taxon>Betaproteobacteria</taxon>
        <taxon>Burkholderiales</taxon>
        <taxon>Oxalobacteraceae</taxon>
        <taxon>Undibacterium</taxon>
    </lineage>
</organism>
<keyword evidence="2" id="KW-0131">Cell cycle</keyword>
<dbReference type="InterPro" id="IPR032519">
    <property type="entry name" value="YbgF_tri"/>
</dbReference>
<keyword evidence="1 2" id="KW-0732">Signal</keyword>
<feature type="coiled-coil region" evidence="2">
    <location>
        <begin position="66"/>
        <end position="100"/>
    </location>
</feature>
<keyword evidence="2" id="KW-0574">Periplasm</keyword>
<evidence type="ECO:0000256" key="1">
    <source>
        <dbReference type="ARBA" id="ARBA00022729"/>
    </source>
</evidence>
<feature type="chain" id="PRO_5044913320" description="Cell division coordinator CpoB" evidence="2">
    <location>
        <begin position="28"/>
        <end position="254"/>
    </location>
</feature>
<dbReference type="Pfam" id="PF13525">
    <property type="entry name" value="YfiO"/>
    <property type="match status" value="1"/>
</dbReference>
<keyword evidence="2" id="KW-0132">Cell division</keyword>
<keyword evidence="6" id="KW-1185">Reference proteome</keyword>
<dbReference type="SUPFAM" id="SSF48452">
    <property type="entry name" value="TPR-like"/>
    <property type="match status" value="1"/>
</dbReference>
<dbReference type="EMBL" id="JACOGA010000012">
    <property type="protein sequence ID" value="MBC3874629.1"/>
    <property type="molecule type" value="Genomic_DNA"/>
</dbReference>
<proteinExistence type="inferred from homology"/>
<reference evidence="5 6" key="1">
    <citation type="submission" date="2020-08" db="EMBL/GenBank/DDBJ databases">
        <title>Novel species isolated from subtropical streams in China.</title>
        <authorList>
            <person name="Lu H."/>
        </authorList>
    </citation>
    <scope>NUCLEOTIDE SEQUENCE [LARGE SCALE GENOMIC DNA]</scope>
    <source>
        <strain evidence="5 6">LX15W</strain>
    </source>
</reference>
<feature type="domain" description="Outer membrane lipoprotein BamD-like" evidence="3">
    <location>
        <begin position="132"/>
        <end position="250"/>
    </location>
</feature>
<gene>
    <name evidence="5" type="primary">ybgF</name>
    <name evidence="2" type="synonym">cpoB</name>
    <name evidence="5" type="ORF">H8K55_13640</name>
</gene>
<comment type="function">
    <text evidence="2">Mediates coordination of peptidoglycan synthesis and outer membrane constriction during cell division.</text>
</comment>
<evidence type="ECO:0000313" key="6">
    <source>
        <dbReference type="Proteomes" id="UP000624279"/>
    </source>
</evidence>
<comment type="caution">
    <text evidence="5">The sequence shown here is derived from an EMBL/GenBank/DDBJ whole genome shotgun (WGS) entry which is preliminary data.</text>
</comment>